<comment type="caution">
    <text evidence="8">The sequence shown here is derived from an EMBL/GenBank/DDBJ whole genome shotgun (WGS) entry which is preliminary data.</text>
</comment>
<evidence type="ECO:0000256" key="1">
    <source>
        <dbReference type="ARBA" id="ARBA00022527"/>
    </source>
</evidence>
<evidence type="ECO:0000256" key="3">
    <source>
        <dbReference type="ARBA" id="ARBA00022741"/>
    </source>
</evidence>
<name>A0A699ZQQ7_HAELA</name>
<proteinExistence type="predicted"/>
<dbReference type="GO" id="GO:0005737">
    <property type="term" value="C:cytoplasm"/>
    <property type="evidence" value="ECO:0007669"/>
    <property type="project" value="TreeGrafter"/>
</dbReference>
<evidence type="ECO:0000313" key="8">
    <source>
        <dbReference type="EMBL" id="GFH25147.1"/>
    </source>
</evidence>
<evidence type="ECO:0000313" key="9">
    <source>
        <dbReference type="Proteomes" id="UP000485058"/>
    </source>
</evidence>
<dbReference type="GO" id="GO:0035556">
    <property type="term" value="P:intracellular signal transduction"/>
    <property type="evidence" value="ECO:0007669"/>
    <property type="project" value="TreeGrafter"/>
</dbReference>
<feature type="compositionally biased region" description="Polar residues" evidence="6">
    <location>
        <begin position="178"/>
        <end position="189"/>
    </location>
</feature>
<dbReference type="GO" id="GO:0005524">
    <property type="term" value="F:ATP binding"/>
    <property type="evidence" value="ECO:0007669"/>
    <property type="project" value="UniProtKB-KW"/>
</dbReference>
<accession>A0A699ZQQ7</accession>
<organism evidence="8 9">
    <name type="scientific">Haematococcus lacustris</name>
    <name type="common">Green alga</name>
    <name type="synonym">Haematococcus pluvialis</name>
    <dbReference type="NCBI Taxonomy" id="44745"/>
    <lineage>
        <taxon>Eukaryota</taxon>
        <taxon>Viridiplantae</taxon>
        <taxon>Chlorophyta</taxon>
        <taxon>core chlorophytes</taxon>
        <taxon>Chlorophyceae</taxon>
        <taxon>CS clade</taxon>
        <taxon>Chlamydomonadales</taxon>
        <taxon>Haematococcaceae</taxon>
        <taxon>Haematococcus</taxon>
    </lineage>
</organism>
<dbReference type="InterPro" id="IPR011009">
    <property type="entry name" value="Kinase-like_dom_sf"/>
</dbReference>
<dbReference type="GO" id="GO:0004674">
    <property type="term" value="F:protein serine/threonine kinase activity"/>
    <property type="evidence" value="ECO:0007669"/>
    <property type="project" value="UniProtKB-KW"/>
</dbReference>
<dbReference type="InterPro" id="IPR000719">
    <property type="entry name" value="Prot_kinase_dom"/>
</dbReference>
<keyword evidence="9" id="KW-1185">Reference proteome</keyword>
<keyword evidence="3" id="KW-0547">Nucleotide-binding</keyword>
<protein>
    <submittedName>
        <fullName evidence="8">Protein kinase domain-containing protein</fullName>
    </submittedName>
</protein>
<evidence type="ECO:0000256" key="2">
    <source>
        <dbReference type="ARBA" id="ARBA00022679"/>
    </source>
</evidence>
<feature type="region of interest" description="Disordered" evidence="6">
    <location>
        <begin position="161"/>
        <end position="189"/>
    </location>
</feature>
<dbReference type="SUPFAM" id="SSF56112">
    <property type="entry name" value="Protein kinase-like (PK-like)"/>
    <property type="match status" value="1"/>
</dbReference>
<dbReference type="Gene3D" id="1.10.510.10">
    <property type="entry name" value="Transferase(Phosphotransferase) domain 1"/>
    <property type="match status" value="1"/>
</dbReference>
<reference evidence="8 9" key="1">
    <citation type="submission" date="2020-02" db="EMBL/GenBank/DDBJ databases">
        <title>Draft genome sequence of Haematococcus lacustris strain NIES-144.</title>
        <authorList>
            <person name="Morimoto D."/>
            <person name="Nakagawa S."/>
            <person name="Yoshida T."/>
            <person name="Sawayama S."/>
        </authorList>
    </citation>
    <scope>NUCLEOTIDE SEQUENCE [LARGE SCALE GENOMIC DNA]</scope>
    <source>
        <strain evidence="8 9">NIES-144</strain>
    </source>
</reference>
<evidence type="ECO:0000256" key="6">
    <source>
        <dbReference type="SAM" id="MobiDB-lite"/>
    </source>
</evidence>
<gene>
    <name evidence="8" type="ORF">HaLaN_23067</name>
</gene>
<dbReference type="PROSITE" id="PS50011">
    <property type="entry name" value="PROTEIN_KINASE_DOM"/>
    <property type="match status" value="1"/>
</dbReference>
<keyword evidence="4 8" id="KW-0418">Kinase</keyword>
<evidence type="ECO:0000256" key="5">
    <source>
        <dbReference type="ARBA" id="ARBA00022840"/>
    </source>
</evidence>
<dbReference type="AlphaFoldDB" id="A0A699ZQQ7"/>
<dbReference type="PANTHER" id="PTHR24346">
    <property type="entry name" value="MAP/MICROTUBULE AFFINITY-REGULATING KINASE"/>
    <property type="match status" value="1"/>
</dbReference>
<sequence>MQNFTGGNYNGQAADVWACGVCVFIMLFGRHPYLRPADNQLSEQQQMIKLFQRMMQDEMEFPSELVSSLSPECLDLLRRMLKTRPGQRATMSDIQNHPWFRTALPEGANLMNDMFLHEDAACLSPQSHTQIELPSQLPTSAFAKPISSLISNAPAHQSLAKHLPAGNSTGASAHPGQAQLSHGQAGGQLSQLPRMPVQAYTLVRLSSAMSRQGGSSHSYQGCQ</sequence>
<keyword evidence="2" id="KW-0808">Transferase</keyword>
<dbReference type="Pfam" id="PF00069">
    <property type="entry name" value="Pkinase"/>
    <property type="match status" value="1"/>
</dbReference>
<keyword evidence="5" id="KW-0067">ATP-binding</keyword>
<feature type="domain" description="Protein kinase" evidence="7">
    <location>
        <begin position="1"/>
        <end position="100"/>
    </location>
</feature>
<dbReference type="Proteomes" id="UP000485058">
    <property type="component" value="Unassembled WGS sequence"/>
</dbReference>
<dbReference type="PANTHER" id="PTHR24346:SF82">
    <property type="entry name" value="KP78A-RELATED"/>
    <property type="match status" value="1"/>
</dbReference>
<evidence type="ECO:0000259" key="7">
    <source>
        <dbReference type="PROSITE" id="PS50011"/>
    </source>
</evidence>
<evidence type="ECO:0000256" key="4">
    <source>
        <dbReference type="ARBA" id="ARBA00022777"/>
    </source>
</evidence>
<dbReference type="EMBL" id="BLLF01002733">
    <property type="protein sequence ID" value="GFH25147.1"/>
    <property type="molecule type" value="Genomic_DNA"/>
</dbReference>
<keyword evidence="1" id="KW-0723">Serine/threonine-protein kinase</keyword>